<reference evidence="1 2" key="1">
    <citation type="submission" date="2018-08" db="EMBL/GenBank/DDBJ databases">
        <title>A genome reference for cultivated species of the human gut microbiota.</title>
        <authorList>
            <person name="Zou Y."/>
            <person name="Xue W."/>
            <person name="Luo G."/>
        </authorList>
    </citation>
    <scope>NUCLEOTIDE SEQUENCE [LARGE SCALE GENOMIC DNA]</scope>
    <source>
        <strain evidence="1 2">AF24-29</strain>
    </source>
</reference>
<proteinExistence type="predicted"/>
<accession>A0A412G374</accession>
<name>A0A412G374_9FIRM</name>
<gene>
    <name evidence="1" type="ORF">DWY25_07505</name>
</gene>
<keyword evidence="2" id="KW-1185">Reference proteome</keyword>
<dbReference type="EMBL" id="QRUP01000007">
    <property type="protein sequence ID" value="RGR74926.1"/>
    <property type="molecule type" value="Genomic_DNA"/>
</dbReference>
<evidence type="ECO:0000313" key="1">
    <source>
        <dbReference type="EMBL" id="RGR74926.1"/>
    </source>
</evidence>
<dbReference type="AlphaFoldDB" id="A0A412G374"/>
<organism evidence="1 2">
    <name type="scientific">Holdemania filiformis</name>
    <dbReference type="NCBI Taxonomy" id="61171"/>
    <lineage>
        <taxon>Bacteria</taxon>
        <taxon>Bacillati</taxon>
        <taxon>Bacillota</taxon>
        <taxon>Erysipelotrichia</taxon>
        <taxon>Erysipelotrichales</taxon>
        <taxon>Erysipelotrichaceae</taxon>
        <taxon>Holdemania</taxon>
    </lineage>
</organism>
<dbReference type="Gene3D" id="3.40.50.12570">
    <property type="match status" value="1"/>
</dbReference>
<protein>
    <submittedName>
        <fullName evidence="1">Uncharacterized protein</fullName>
    </submittedName>
</protein>
<sequence>MEIVDNDTCVILLKGEDKARSLDERAENFLKQYANEKLTVIDTKEYDLPGIDPRFRTYFTPVILNLCLVESLTPAMQAKTGRSQKTRRYYGVVEY</sequence>
<dbReference type="Proteomes" id="UP000284178">
    <property type="component" value="Unassembled WGS sequence"/>
</dbReference>
<dbReference type="Gene3D" id="1.10.10.2240">
    <property type="match status" value="1"/>
</dbReference>
<comment type="caution">
    <text evidence="1">The sequence shown here is derived from an EMBL/GenBank/DDBJ whole genome shotgun (WGS) entry which is preliminary data.</text>
</comment>
<evidence type="ECO:0000313" key="2">
    <source>
        <dbReference type="Proteomes" id="UP000284178"/>
    </source>
</evidence>